<keyword evidence="5" id="KW-0418">Kinase</keyword>
<protein>
    <submittedName>
        <fullName evidence="10">LAMI_0G04808g1_1</fullName>
    </submittedName>
</protein>
<reference evidence="10 11" key="1">
    <citation type="submission" date="2016-03" db="EMBL/GenBank/DDBJ databases">
        <authorList>
            <person name="Devillers H."/>
        </authorList>
    </citation>
    <scope>NUCLEOTIDE SEQUENCE [LARGE SCALE GENOMIC DNA]</scope>
    <source>
        <strain evidence="10">CBS 11717</strain>
    </source>
</reference>
<evidence type="ECO:0000313" key="11">
    <source>
        <dbReference type="Proteomes" id="UP000191024"/>
    </source>
</evidence>
<keyword evidence="6 7" id="KW-0067">ATP-binding</keyword>
<dbReference type="PROSITE" id="PS00108">
    <property type="entry name" value="PROTEIN_KINASE_ST"/>
    <property type="match status" value="1"/>
</dbReference>
<dbReference type="PANTHER" id="PTHR24346">
    <property type="entry name" value="MAP/MICROTUBULE AFFINITY-REGULATING KINASE"/>
    <property type="match status" value="1"/>
</dbReference>
<feature type="binding site" evidence="7">
    <location>
        <position position="280"/>
    </location>
    <ligand>
        <name>ATP</name>
        <dbReference type="ChEBI" id="CHEBI:30616"/>
    </ligand>
</feature>
<dbReference type="SUPFAM" id="SSF56112">
    <property type="entry name" value="Protein kinase-like (PK-like)"/>
    <property type="match status" value="1"/>
</dbReference>
<dbReference type="Pfam" id="PF00069">
    <property type="entry name" value="Pkinase"/>
    <property type="match status" value="1"/>
</dbReference>
<dbReference type="InterPro" id="IPR000719">
    <property type="entry name" value="Prot_kinase_dom"/>
</dbReference>
<dbReference type="OrthoDB" id="410920at2759"/>
<evidence type="ECO:0000256" key="5">
    <source>
        <dbReference type="ARBA" id="ARBA00022777"/>
    </source>
</evidence>
<evidence type="ECO:0000256" key="6">
    <source>
        <dbReference type="ARBA" id="ARBA00022840"/>
    </source>
</evidence>
<dbReference type="GO" id="GO:0005737">
    <property type="term" value="C:cytoplasm"/>
    <property type="evidence" value="ECO:0007669"/>
    <property type="project" value="TreeGrafter"/>
</dbReference>
<dbReference type="PANTHER" id="PTHR24346:SF82">
    <property type="entry name" value="KP78A-RELATED"/>
    <property type="match status" value="1"/>
</dbReference>
<evidence type="ECO:0000259" key="9">
    <source>
        <dbReference type="PROSITE" id="PS50011"/>
    </source>
</evidence>
<evidence type="ECO:0000313" key="10">
    <source>
        <dbReference type="EMBL" id="SCV00403.1"/>
    </source>
</evidence>
<comment type="similarity">
    <text evidence="1">Belongs to the protein kinase superfamily. CAMK Ser/Thr protein kinase family. NIM1 subfamily.</text>
</comment>
<dbReference type="GO" id="GO:0004674">
    <property type="term" value="F:protein serine/threonine kinase activity"/>
    <property type="evidence" value="ECO:0007669"/>
    <property type="project" value="UniProtKB-KW"/>
</dbReference>
<gene>
    <name evidence="10" type="ORF">LAMI_0G04808G</name>
</gene>
<proteinExistence type="inferred from homology"/>
<dbReference type="Gene3D" id="1.10.510.10">
    <property type="entry name" value="Transferase(Phosphotransferase) domain 1"/>
    <property type="match status" value="1"/>
</dbReference>
<dbReference type="AlphaFoldDB" id="A0A1G4K8M3"/>
<dbReference type="InterPro" id="IPR017441">
    <property type="entry name" value="Protein_kinase_ATP_BS"/>
</dbReference>
<keyword evidence="3" id="KW-0808">Transferase</keyword>
<dbReference type="Proteomes" id="UP000191024">
    <property type="component" value="Chromosome G"/>
</dbReference>
<evidence type="ECO:0000256" key="2">
    <source>
        <dbReference type="ARBA" id="ARBA00022527"/>
    </source>
</evidence>
<dbReference type="InterPro" id="IPR011009">
    <property type="entry name" value="Kinase-like_dom_sf"/>
</dbReference>
<accession>A0A1G4K8M3</accession>
<dbReference type="PROSITE" id="PS00107">
    <property type="entry name" value="PROTEIN_KINASE_ATP"/>
    <property type="match status" value="1"/>
</dbReference>
<feature type="domain" description="Protein kinase" evidence="9">
    <location>
        <begin position="247"/>
        <end position="560"/>
    </location>
</feature>
<feature type="region of interest" description="Disordered" evidence="8">
    <location>
        <begin position="72"/>
        <end position="102"/>
    </location>
</feature>
<keyword evidence="11" id="KW-1185">Reference proteome</keyword>
<evidence type="ECO:0000256" key="1">
    <source>
        <dbReference type="ARBA" id="ARBA00010791"/>
    </source>
</evidence>
<name>A0A1G4K8M3_9SACH</name>
<dbReference type="GO" id="GO:0005524">
    <property type="term" value="F:ATP binding"/>
    <property type="evidence" value="ECO:0007669"/>
    <property type="project" value="UniProtKB-UniRule"/>
</dbReference>
<dbReference type="SMART" id="SM00220">
    <property type="entry name" value="S_TKc"/>
    <property type="match status" value="1"/>
</dbReference>
<evidence type="ECO:0000256" key="7">
    <source>
        <dbReference type="PROSITE-ProRule" id="PRU10141"/>
    </source>
</evidence>
<keyword evidence="2" id="KW-0723">Serine/threonine-protein kinase</keyword>
<sequence>MFVLVEQIKAQPYISNETSNSRIGSSLIRLKSQSLFAFVALTSAQIEHTTMGGRQGQNLFTEAAIRAPKLPQNEFPVDSTKGDSTVTERAKTPPQICTSHFSGPEIQMLPTPIVYTPCSPQIASPQDPNLPQVRDTPSAGKKRYHGLTPAPITLKEDLGISNAAGVKVKPRMVSDFAPQSALSPSTLSTLSQRVTSLSAVDERLEPVSETSSTDQATIAQVIIDSRDQGIQQITAFPLSDLKRALCLRETRQIGSGNFSDVFLFELVDQSSPEFNQVAVKRVKYPETLTTSTSPKSPKFRDMLSRVESSLKRELEVLSQISHPCIVKLMAINDKEFLINERPLSSRNLANGLPPCDMIMSYCAGGDLFEVAAHSELPQWLIQRVFSELVLAVKYLHQNNIVHRDIKLENVLLRFPIDHILTMGESSDVLCNEHVIELADFGLCRRMDPGEMCTTRCGSEDYVSPEILMGVPYDGKLSDSWALGVVLFALLEDRLPFDPLPTSARSSRQRRRSTVHRISCYEWQWLKFVDEAHPAKEIVANCLQRKTTRWDVMKISETPYVSQEIRRLKFL</sequence>
<feature type="region of interest" description="Disordered" evidence="8">
    <location>
        <begin position="122"/>
        <end position="144"/>
    </location>
</feature>
<organism evidence="10 11">
    <name type="scientific">Lachancea mirantina</name>
    <dbReference type="NCBI Taxonomy" id="1230905"/>
    <lineage>
        <taxon>Eukaryota</taxon>
        <taxon>Fungi</taxon>
        <taxon>Dikarya</taxon>
        <taxon>Ascomycota</taxon>
        <taxon>Saccharomycotina</taxon>
        <taxon>Saccharomycetes</taxon>
        <taxon>Saccharomycetales</taxon>
        <taxon>Saccharomycetaceae</taxon>
        <taxon>Lachancea</taxon>
    </lineage>
</organism>
<evidence type="ECO:0000256" key="4">
    <source>
        <dbReference type="ARBA" id="ARBA00022741"/>
    </source>
</evidence>
<dbReference type="EMBL" id="LT598469">
    <property type="protein sequence ID" value="SCV00403.1"/>
    <property type="molecule type" value="Genomic_DNA"/>
</dbReference>
<evidence type="ECO:0000256" key="8">
    <source>
        <dbReference type="SAM" id="MobiDB-lite"/>
    </source>
</evidence>
<dbReference type="GO" id="GO:0035556">
    <property type="term" value="P:intracellular signal transduction"/>
    <property type="evidence" value="ECO:0007669"/>
    <property type="project" value="TreeGrafter"/>
</dbReference>
<dbReference type="PROSITE" id="PS50011">
    <property type="entry name" value="PROTEIN_KINASE_DOM"/>
    <property type="match status" value="1"/>
</dbReference>
<evidence type="ECO:0000256" key="3">
    <source>
        <dbReference type="ARBA" id="ARBA00022679"/>
    </source>
</evidence>
<dbReference type="InterPro" id="IPR008271">
    <property type="entry name" value="Ser/Thr_kinase_AS"/>
</dbReference>
<dbReference type="STRING" id="1230905.A0A1G4K8M3"/>
<keyword evidence="4 7" id="KW-0547">Nucleotide-binding</keyword>